<dbReference type="InterPro" id="IPR013320">
    <property type="entry name" value="ConA-like_dom_sf"/>
</dbReference>
<dbReference type="GO" id="GO:0006955">
    <property type="term" value="P:immune response"/>
    <property type="evidence" value="ECO:0007669"/>
    <property type="project" value="InterPro"/>
</dbReference>
<keyword evidence="1" id="KW-0732">Signal</keyword>
<dbReference type="Gene3D" id="2.60.120.200">
    <property type="match status" value="6"/>
</dbReference>
<feature type="domain" description="LamG-like jellyroll fold" evidence="3">
    <location>
        <begin position="1587"/>
        <end position="1729"/>
    </location>
</feature>
<dbReference type="SUPFAM" id="SSF49899">
    <property type="entry name" value="Concanavalin A-like lectins/glucanases"/>
    <property type="match status" value="6"/>
</dbReference>
<evidence type="ECO:0000256" key="1">
    <source>
        <dbReference type="ARBA" id="ARBA00022729"/>
    </source>
</evidence>
<name>A0A9X2G654_9ACTN</name>
<dbReference type="PANTHER" id="PTHR46943:SF1">
    <property type="entry name" value="PENTRAXIN-RELATED PROTEIN PTX3"/>
    <property type="match status" value="1"/>
</dbReference>
<feature type="domain" description="LamG-like jellyroll fold" evidence="3">
    <location>
        <begin position="1800"/>
        <end position="1936"/>
    </location>
</feature>
<dbReference type="Pfam" id="PF13385">
    <property type="entry name" value="Laminin_G_3"/>
    <property type="match status" value="6"/>
</dbReference>
<feature type="domain" description="LamG-like jellyroll fold" evidence="3">
    <location>
        <begin position="1345"/>
        <end position="1502"/>
    </location>
</feature>
<dbReference type="EMBL" id="JAMZEB010000001">
    <property type="protein sequence ID" value="MCP2353297.1"/>
    <property type="molecule type" value="Genomic_DNA"/>
</dbReference>
<dbReference type="InterPro" id="IPR006558">
    <property type="entry name" value="LamG-like"/>
</dbReference>
<proteinExistence type="predicted"/>
<keyword evidence="5" id="KW-1185">Reference proteome</keyword>
<dbReference type="RefSeq" id="WP_308210545.1">
    <property type="nucleotide sequence ID" value="NZ_BAABKA010000076.1"/>
</dbReference>
<organism evidence="4 5">
    <name type="scientific">Nonomuraea thailandensis</name>
    <dbReference type="NCBI Taxonomy" id="1188745"/>
    <lineage>
        <taxon>Bacteria</taxon>
        <taxon>Bacillati</taxon>
        <taxon>Actinomycetota</taxon>
        <taxon>Actinomycetes</taxon>
        <taxon>Streptosporangiales</taxon>
        <taxon>Streptosporangiaceae</taxon>
        <taxon>Nonomuraea</taxon>
    </lineage>
</organism>
<evidence type="ECO:0000259" key="3">
    <source>
        <dbReference type="SMART" id="SM00560"/>
    </source>
</evidence>
<dbReference type="Proteomes" id="UP001139648">
    <property type="component" value="Unassembled WGS sequence"/>
</dbReference>
<protein>
    <recommendedName>
        <fullName evidence="3">LamG-like jellyroll fold domain-containing protein</fullName>
    </recommendedName>
</protein>
<evidence type="ECO:0000313" key="4">
    <source>
        <dbReference type="EMBL" id="MCP2353297.1"/>
    </source>
</evidence>
<reference evidence="4" key="1">
    <citation type="submission" date="2022-06" db="EMBL/GenBank/DDBJ databases">
        <title>Sequencing the genomes of 1000 actinobacteria strains.</title>
        <authorList>
            <person name="Klenk H.-P."/>
        </authorList>
    </citation>
    <scope>NUCLEOTIDE SEQUENCE</scope>
    <source>
        <strain evidence="4">DSM 46694</strain>
    </source>
</reference>
<comment type="caution">
    <text evidence="4">The sequence shown here is derived from an EMBL/GenBank/DDBJ whole genome shotgun (WGS) entry which is preliminary data.</text>
</comment>
<dbReference type="InterPro" id="IPR042837">
    <property type="entry name" value="PTX3"/>
</dbReference>
<feature type="domain" description="LamG-like jellyroll fold" evidence="3">
    <location>
        <begin position="1127"/>
        <end position="1273"/>
    </location>
</feature>
<feature type="domain" description="LamG-like jellyroll fold" evidence="3">
    <location>
        <begin position="695"/>
        <end position="842"/>
    </location>
</feature>
<evidence type="ECO:0000256" key="2">
    <source>
        <dbReference type="ARBA" id="ARBA00023157"/>
    </source>
</evidence>
<dbReference type="PANTHER" id="PTHR46943">
    <property type="entry name" value="PENTRAXIN-RELATED PROTEIN PTX3"/>
    <property type="match status" value="1"/>
</dbReference>
<accession>A0A9X2G654</accession>
<feature type="domain" description="LamG-like jellyroll fold" evidence="3">
    <location>
        <begin position="914"/>
        <end position="1052"/>
    </location>
</feature>
<evidence type="ECO:0000313" key="5">
    <source>
        <dbReference type="Proteomes" id="UP001139648"/>
    </source>
</evidence>
<dbReference type="SMART" id="SM00560">
    <property type="entry name" value="LamGL"/>
    <property type="match status" value="6"/>
</dbReference>
<gene>
    <name evidence="4" type="ORF">HD597_000317</name>
</gene>
<keyword evidence="2" id="KW-1015">Disulfide bond</keyword>
<sequence>MAEARGTGEAVAAARAQKSPVVVADLTTEDRLVRAQPDGTLTAELSPGIVRVRRDQGWAAVDTTLELRADGRIAPRAAAVDLALSGGGSDAPLVRYGRAGKWLELSWPGTLPEPALSGNTATYAEVFPGVDLVMRAGADGYAQYLVIKTAEAAKRPEVASVRLGLRAGGLKVRGKAKGALKAVDDRGEVVFEAPPSLMWDSGEQAKQAVAAVAVDEESLTWKPDQKLLADPATRFPVTVDPVWTSPARTGWAKVLSGYPNDEYWDGGIDGGEAKVGKCYPDPHCAGIGVARSYFQYNTAILNGKTILQATLNTTVTYGPACGTWREHQVYLASSPISRSTNWINKPGGNLVDTKGVDTAYGGCPEHKPVGFNVIGGIRTNDVSTYYLQATDENDGFAWRKYDPVATVLVVRYNTAPNAAYELTTDPPLPAPCRWCGGIPYIGDASIRLKGRLSDPDNDQIRPLWAIYPDGSQDLRDQGPTGNSGSVFSTDLNLTGHHGKKVGWLLRAHDGAAAGPQTEGPGFVVDQVGIGVKPKVTGVLYRDDNRWHGGVGVPGSFTFEPAQEVAAGQGDIDHYVYGWQDPPTTRVDADALGGKATVSTAPLRDGPNDLYVQSVDRGGHHSPTARYHVYVRAGNGPYGKWPLEGSAEDKAFLGARDGTLAGSVSYAKGAVGDGLAFETTAAPGVMTAVEGVRTDASFSVSAWVKLDAAATTTAAARAAVSQDGANFAGFVLWYRPDNGGRWVFGMSRSGDTYKGTDMASSTSAQPGVWTHLTGVYDAGLNQLKLYVNGELDELAGTADRAGAPWHAAGPFRVGQARWSGTSADGWVGAIDEVQLYDRPLSAAEVQATVSADNVHLGHWPLDETAGTTAGNTAPGGQSAVLSTGATFAADPQRGQVVKLEGGHLSTHDRVLSVDRSFTVAAWVKAGASATGSHVILSQDGSTTSGFQLQAAAGRWAFTMFPQDVDGGGGQPVRVQGPAISGDWTHVAGIYDVQKQQIRLYVNGRPAGLLPHRQMWDANGPFTIGRGKWNRQPSDLWPGSVDQVRVFSRVLPEAEIQGLVSMDGVAVGRWKLDGEVLDGSGHGRHGTVEGEVAWAAGQSTYPDPHDLALQLDGARGNGVRAAHVVNTAQSFSVAAWVRADKSDIGQFAVSQDDSFRLGTTAAGAWAFTMYDAAAPATRSSPGYPACALPPCGTTATGGAIKTGAWTHLAAVYDAGAERMSLYVNGALVGSADHTQTTDSQGLLRLGYMQKNRFPGGYLAGALDDVTLYSRTLFSEEIKVMSGRDLSLVHQWRFDEPGGGEAGDAVGARHGTLAGGAGFTGGRVGNAITLDGVNDSASTDGVDVRTDDSFTVTAWVHLSEEASKNCDLSEPPYSCYATAVSVDGNRSSKFRLGFVKDDDENPDGAWTFELPEEDKDNAPVTNAAVSARASDFDSWVHLTAIYDRPARSLVLYVNGERQGEGKLLNPWKPTGGVQIGRGRANGADSEFWPGHVDDVRLYTGAHDKTRVKSLFASYPPAQGAATLPTDAVGQWKLDEGTGTTAADSRGTHPVTLSGGAAWIGGRSGNGLWLDGTSGYAQTAGPVLDMGPASSGFSVAAWAYVAPSAPAQLERGTIVAQDGTRTSAFALTYDRAAGTWAAELAGTDSDDPRTVLRSVEPVQLGRWTHLALVYDTPLRQARLYVNGVLSAVQVGVSVFDAGGPLTMGRALRSGVPADFFWRGVDDVRAFSRPLSDGEVRRVHDDVPALAYARYTFDDGTANDSSWRKAHATPSGGTSFVPGKVGQALRLDGTSGSAATSTQGVAMVDSFTISAWAKLDSTAETATVVGQDGSRMSAFVLQYRAGLNRWVFGGHARDADGAEPVYARAATAPEIGRWTHLTGVYDYAARRLRLYVDGKLAGVKDGVALWTAASAFSIGRGRVNGESDDYFPGAIDEVCLDLGQVPDAVIAQRAAA</sequence>